<dbReference type="InterPro" id="IPR028110">
    <property type="entry name" value="TMEM254"/>
</dbReference>
<name>A0A0L0SDJ5_ALLM3</name>
<dbReference type="AlphaFoldDB" id="A0A0L0SDJ5"/>
<reference evidence="3" key="2">
    <citation type="submission" date="2009-11" db="EMBL/GenBank/DDBJ databases">
        <title>The Genome Sequence of Allomyces macrogynus strain ATCC 38327.</title>
        <authorList>
            <consortium name="The Broad Institute Genome Sequencing Platform"/>
            <person name="Russ C."/>
            <person name="Cuomo C."/>
            <person name="Shea T."/>
            <person name="Young S.K."/>
            <person name="Zeng Q."/>
            <person name="Koehrsen M."/>
            <person name="Haas B."/>
            <person name="Borodovsky M."/>
            <person name="Guigo R."/>
            <person name="Alvarado L."/>
            <person name="Berlin A."/>
            <person name="Borenstein D."/>
            <person name="Chen Z."/>
            <person name="Engels R."/>
            <person name="Freedman E."/>
            <person name="Gellesch M."/>
            <person name="Goldberg J."/>
            <person name="Griggs A."/>
            <person name="Gujja S."/>
            <person name="Heiman D."/>
            <person name="Hepburn T."/>
            <person name="Howarth C."/>
            <person name="Jen D."/>
            <person name="Larson L."/>
            <person name="Lewis B."/>
            <person name="Mehta T."/>
            <person name="Park D."/>
            <person name="Pearson M."/>
            <person name="Roberts A."/>
            <person name="Saif S."/>
            <person name="Shenoy N."/>
            <person name="Sisk P."/>
            <person name="Stolte C."/>
            <person name="Sykes S."/>
            <person name="Walk T."/>
            <person name="White J."/>
            <person name="Yandava C."/>
            <person name="Burger G."/>
            <person name="Gray M.W."/>
            <person name="Holland P.W.H."/>
            <person name="King N."/>
            <person name="Lang F.B.F."/>
            <person name="Roger A.J."/>
            <person name="Ruiz-Trillo I."/>
            <person name="Lander E."/>
            <person name="Nusbaum C."/>
        </authorList>
    </citation>
    <scope>NUCLEOTIDE SEQUENCE [LARGE SCALE GENOMIC DNA]</scope>
    <source>
        <strain evidence="3">ATCC 38327</strain>
    </source>
</reference>
<evidence type="ECO:0000256" key="1">
    <source>
        <dbReference type="SAM" id="Phobius"/>
    </source>
</evidence>
<protein>
    <recommendedName>
        <fullName evidence="4">DUF2470 domain-containing protein</fullName>
    </recommendedName>
</protein>
<feature type="transmembrane region" description="Helical" evidence="1">
    <location>
        <begin position="79"/>
        <end position="96"/>
    </location>
</feature>
<feature type="transmembrane region" description="Helical" evidence="1">
    <location>
        <begin position="12"/>
        <end position="35"/>
    </location>
</feature>
<dbReference type="VEuPathDB" id="FungiDB:AMAG_06004"/>
<keyword evidence="1" id="KW-0472">Membrane</keyword>
<gene>
    <name evidence="2" type="ORF">AMAG_06004</name>
</gene>
<evidence type="ECO:0000313" key="2">
    <source>
        <dbReference type="EMBL" id="KNE60628.1"/>
    </source>
</evidence>
<keyword evidence="1" id="KW-0812">Transmembrane</keyword>
<reference evidence="2 3" key="1">
    <citation type="submission" date="2009-11" db="EMBL/GenBank/DDBJ databases">
        <title>Annotation of Allomyces macrogynus ATCC 38327.</title>
        <authorList>
            <consortium name="The Broad Institute Genome Sequencing Platform"/>
            <person name="Russ C."/>
            <person name="Cuomo C."/>
            <person name="Burger G."/>
            <person name="Gray M.W."/>
            <person name="Holland P.W.H."/>
            <person name="King N."/>
            <person name="Lang F.B.F."/>
            <person name="Roger A.J."/>
            <person name="Ruiz-Trillo I."/>
            <person name="Young S.K."/>
            <person name="Zeng Q."/>
            <person name="Gargeya S."/>
            <person name="Fitzgerald M."/>
            <person name="Haas B."/>
            <person name="Abouelleil A."/>
            <person name="Alvarado L."/>
            <person name="Arachchi H.M."/>
            <person name="Berlin A."/>
            <person name="Chapman S.B."/>
            <person name="Gearin G."/>
            <person name="Goldberg J."/>
            <person name="Griggs A."/>
            <person name="Gujja S."/>
            <person name="Hansen M."/>
            <person name="Heiman D."/>
            <person name="Howarth C."/>
            <person name="Larimer J."/>
            <person name="Lui A."/>
            <person name="MacDonald P.J.P."/>
            <person name="McCowen C."/>
            <person name="Montmayeur A."/>
            <person name="Murphy C."/>
            <person name="Neiman D."/>
            <person name="Pearson M."/>
            <person name="Priest M."/>
            <person name="Roberts A."/>
            <person name="Saif S."/>
            <person name="Shea T."/>
            <person name="Sisk P."/>
            <person name="Stolte C."/>
            <person name="Sykes S."/>
            <person name="Wortman J."/>
            <person name="Nusbaum C."/>
            <person name="Birren B."/>
        </authorList>
    </citation>
    <scope>NUCLEOTIDE SEQUENCE [LARGE SCALE GENOMIC DNA]</scope>
    <source>
        <strain evidence="2 3">ATCC 38327</strain>
    </source>
</reference>
<evidence type="ECO:0008006" key="4">
    <source>
        <dbReference type="Google" id="ProtNLM"/>
    </source>
</evidence>
<keyword evidence="3" id="KW-1185">Reference proteome</keyword>
<sequence length="116" mass="12878">MSRPPKHAPPLAYLVTAGVFPVLTYVAHASTVPASLAWIPRRAAQKIWWGLVLVHLAEASVATFITVRRRYRAADVAKWFVGTLTMGVFVLRQLFVEPRKRKSVTGPGKEGEKKAQ</sequence>
<feature type="transmembrane region" description="Helical" evidence="1">
    <location>
        <begin position="47"/>
        <end position="67"/>
    </location>
</feature>
<evidence type="ECO:0000313" key="3">
    <source>
        <dbReference type="Proteomes" id="UP000054350"/>
    </source>
</evidence>
<dbReference type="Proteomes" id="UP000054350">
    <property type="component" value="Unassembled WGS sequence"/>
</dbReference>
<dbReference type="Pfam" id="PF14934">
    <property type="entry name" value="TMEM254"/>
    <property type="match status" value="1"/>
</dbReference>
<organism evidence="2 3">
    <name type="scientific">Allomyces macrogynus (strain ATCC 38327)</name>
    <name type="common">Allomyces javanicus var. macrogynus</name>
    <dbReference type="NCBI Taxonomy" id="578462"/>
    <lineage>
        <taxon>Eukaryota</taxon>
        <taxon>Fungi</taxon>
        <taxon>Fungi incertae sedis</taxon>
        <taxon>Blastocladiomycota</taxon>
        <taxon>Blastocladiomycetes</taxon>
        <taxon>Blastocladiales</taxon>
        <taxon>Blastocladiaceae</taxon>
        <taxon>Allomyces</taxon>
    </lineage>
</organism>
<dbReference type="EMBL" id="GG745336">
    <property type="protein sequence ID" value="KNE60628.1"/>
    <property type="molecule type" value="Genomic_DNA"/>
</dbReference>
<accession>A0A0L0SDJ5</accession>
<dbReference type="OrthoDB" id="5553410at2759"/>
<keyword evidence="1" id="KW-1133">Transmembrane helix</keyword>
<proteinExistence type="predicted"/>